<accession>A0A9X0CAX0</accession>
<dbReference type="InterPro" id="IPR001680">
    <property type="entry name" value="WD40_rpt"/>
</dbReference>
<dbReference type="InterPro" id="IPR036322">
    <property type="entry name" value="WD40_repeat_dom_sf"/>
</dbReference>
<dbReference type="OrthoDB" id="4362147at2759"/>
<comment type="caution">
    <text evidence="4">The sequence shown here is derived from an EMBL/GenBank/DDBJ whole genome shotgun (WGS) entry which is preliminary data.</text>
</comment>
<reference evidence="4" key="2">
    <citation type="journal article" date="2023" name="IMA Fungus">
        <title>Comparative genomic study of the Penicillium genus elucidates a diverse pangenome and 15 lateral gene transfer events.</title>
        <authorList>
            <person name="Petersen C."/>
            <person name="Sorensen T."/>
            <person name="Nielsen M.R."/>
            <person name="Sondergaard T.E."/>
            <person name="Sorensen J.L."/>
            <person name="Fitzpatrick D.A."/>
            <person name="Frisvad J.C."/>
            <person name="Nielsen K.L."/>
        </authorList>
    </citation>
    <scope>NUCLEOTIDE SEQUENCE</scope>
    <source>
        <strain evidence="4">IBT 29495</strain>
    </source>
</reference>
<name>A0A9X0CAX0_9EURO</name>
<sequence>MTWDADAGCCMSIFKGHSDLVSYISWSQDDSQLASGSNDTTVRIWDLATQQGTSTPVGYDNQVRSVAWSRDGSQLVSGHDGRVMIWNPDTGRCISTLEGDKSSVSSVSWSKDESRLTSDSFHENTEVWDLVTEKRPSPLGVESPESLYFDEVNLHHRHTDVEKGVYGLNDDRTWITFEGENLLWIPSEYRTDCFSFFATCETTRMAIGRSTGHVLFLTLPNDNPISQETKRITPTTEELSNIRSMQTLPSSNGGLAVV</sequence>
<keyword evidence="5" id="KW-1185">Reference proteome</keyword>
<dbReference type="Pfam" id="PF00400">
    <property type="entry name" value="WD40"/>
    <property type="match status" value="3"/>
</dbReference>
<dbReference type="PANTHER" id="PTHR19879:SF9">
    <property type="entry name" value="TRANSCRIPTION INITIATION FACTOR TFIID SUBUNIT 5"/>
    <property type="match status" value="1"/>
</dbReference>
<dbReference type="PROSITE" id="PS50294">
    <property type="entry name" value="WD_REPEATS_REGION"/>
    <property type="match status" value="1"/>
</dbReference>
<dbReference type="PROSITE" id="PS00678">
    <property type="entry name" value="WD_REPEATS_1"/>
    <property type="match status" value="1"/>
</dbReference>
<dbReference type="SUPFAM" id="SSF50978">
    <property type="entry name" value="WD40 repeat-like"/>
    <property type="match status" value="1"/>
</dbReference>
<dbReference type="AlphaFoldDB" id="A0A9X0CAX0"/>
<reference evidence="4" key="1">
    <citation type="submission" date="2022-12" db="EMBL/GenBank/DDBJ databases">
        <authorList>
            <person name="Petersen C."/>
        </authorList>
    </citation>
    <scope>NUCLEOTIDE SEQUENCE</scope>
    <source>
        <strain evidence="4">IBT 29495</strain>
    </source>
</reference>
<dbReference type="Gene3D" id="2.130.10.10">
    <property type="entry name" value="YVTN repeat-like/Quinoprotein amine dehydrogenase"/>
    <property type="match status" value="1"/>
</dbReference>
<evidence type="ECO:0000256" key="2">
    <source>
        <dbReference type="ARBA" id="ARBA00022737"/>
    </source>
</evidence>
<keyword evidence="2" id="KW-0677">Repeat</keyword>
<dbReference type="PROSITE" id="PS50082">
    <property type="entry name" value="WD_REPEATS_2"/>
    <property type="match status" value="3"/>
</dbReference>
<dbReference type="InterPro" id="IPR019775">
    <property type="entry name" value="WD40_repeat_CS"/>
</dbReference>
<evidence type="ECO:0000256" key="3">
    <source>
        <dbReference type="PROSITE-ProRule" id="PRU00221"/>
    </source>
</evidence>
<dbReference type="SMART" id="SM00320">
    <property type="entry name" value="WD40"/>
    <property type="match status" value="3"/>
</dbReference>
<feature type="repeat" description="WD" evidence="3">
    <location>
        <begin position="56"/>
        <end position="96"/>
    </location>
</feature>
<feature type="repeat" description="WD" evidence="3">
    <location>
        <begin position="97"/>
        <end position="138"/>
    </location>
</feature>
<evidence type="ECO:0000256" key="1">
    <source>
        <dbReference type="ARBA" id="ARBA00022574"/>
    </source>
</evidence>
<evidence type="ECO:0000313" key="5">
    <source>
        <dbReference type="Proteomes" id="UP001149954"/>
    </source>
</evidence>
<dbReference type="EMBL" id="JAPWDS010000001">
    <property type="protein sequence ID" value="KAJ5519971.1"/>
    <property type="molecule type" value="Genomic_DNA"/>
</dbReference>
<keyword evidence="1 3" id="KW-0853">WD repeat</keyword>
<proteinExistence type="predicted"/>
<evidence type="ECO:0000313" key="4">
    <source>
        <dbReference type="EMBL" id="KAJ5519971.1"/>
    </source>
</evidence>
<dbReference type="InterPro" id="IPR015943">
    <property type="entry name" value="WD40/YVTN_repeat-like_dom_sf"/>
</dbReference>
<protein>
    <submittedName>
        <fullName evidence="4">Uncharacterized protein</fullName>
    </submittedName>
</protein>
<gene>
    <name evidence="4" type="ORF">N7463_000424</name>
</gene>
<dbReference type="Proteomes" id="UP001149954">
    <property type="component" value="Unassembled WGS sequence"/>
</dbReference>
<organism evidence="4 5">
    <name type="scientific">Penicillium fimorum</name>
    <dbReference type="NCBI Taxonomy" id="1882269"/>
    <lineage>
        <taxon>Eukaryota</taxon>
        <taxon>Fungi</taxon>
        <taxon>Dikarya</taxon>
        <taxon>Ascomycota</taxon>
        <taxon>Pezizomycotina</taxon>
        <taxon>Eurotiomycetes</taxon>
        <taxon>Eurotiomycetidae</taxon>
        <taxon>Eurotiales</taxon>
        <taxon>Aspergillaceae</taxon>
        <taxon>Penicillium</taxon>
    </lineage>
</organism>
<dbReference type="PANTHER" id="PTHR19879">
    <property type="entry name" value="TRANSCRIPTION INITIATION FACTOR TFIID"/>
    <property type="match status" value="1"/>
</dbReference>
<feature type="repeat" description="WD" evidence="3">
    <location>
        <begin position="14"/>
        <end position="55"/>
    </location>
</feature>